<dbReference type="PROSITE" id="PS00455">
    <property type="entry name" value="AMP_BINDING"/>
    <property type="match status" value="1"/>
</dbReference>
<dbReference type="InterPro" id="IPR020459">
    <property type="entry name" value="AMP-binding"/>
</dbReference>
<dbReference type="InterPro" id="IPR045851">
    <property type="entry name" value="AMP-bd_C_sf"/>
</dbReference>
<dbReference type="InterPro" id="IPR020845">
    <property type="entry name" value="AMP-binding_CS"/>
</dbReference>
<evidence type="ECO:0000259" key="7">
    <source>
        <dbReference type="Pfam" id="PF13193"/>
    </source>
</evidence>
<keyword evidence="9" id="KW-1185">Reference proteome</keyword>
<organism evidence="8 9">
    <name type="scientific">Citricoccus muralis</name>
    <dbReference type="NCBI Taxonomy" id="169134"/>
    <lineage>
        <taxon>Bacteria</taxon>
        <taxon>Bacillati</taxon>
        <taxon>Actinomycetota</taxon>
        <taxon>Actinomycetes</taxon>
        <taxon>Micrococcales</taxon>
        <taxon>Micrococcaceae</taxon>
        <taxon>Citricoccus</taxon>
    </lineage>
</organism>
<dbReference type="PRINTS" id="PR00154">
    <property type="entry name" value="AMPBINDING"/>
</dbReference>
<dbReference type="EC" id="6.2.1.26" evidence="8"/>
<dbReference type="InterPro" id="IPR025110">
    <property type="entry name" value="AMP-bd_C"/>
</dbReference>
<dbReference type="PANTHER" id="PTHR43201">
    <property type="entry name" value="ACYL-COA SYNTHETASE"/>
    <property type="match status" value="1"/>
</dbReference>
<dbReference type="GO" id="GO:0008756">
    <property type="term" value="F:o-succinylbenzoate-CoA ligase activity"/>
    <property type="evidence" value="ECO:0007669"/>
    <property type="project" value="UniProtKB-EC"/>
</dbReference>
<feature type="domain" description="AMP-dependent synthetase/ligase" evidence="6">
    <location>
        <begin position="16"/>
        <end position="378"/>
    </location>
</feature>
<name>A0ABY8H4N7_9MICC</name>
<dbReference type="Proteomes" id="UP001219037">
    <property type="component" value="Chromosome"/>
</dbReference>
<feature type="domain" description="AMP-binding enzyme C-terminal" evidence="7">
    <location>
        <begin position="433"/>
        <end position="507"/>
    </location>
</feature>
<keyword evidence="5" id="KW-0067">ATP-binding</keyword>
<dbReference type="SUPFAM" id="SSF56801">
    <property type="entry name" value="Acetyl-CoA synthetase-like"/>
    <property type="match status" value="1"/>
</dbReference>
<dbReference type="Gene3D" id="3.40.50.12780">
    <property type="entry name" value="N-terminal domain of ligase-like"/>
    <property type="match status" value="1"/>
</dbReference>
<evidence type="ECO:0000313" key="9">
    <source>
        <dbReference type="Proteomes" id="UP001219037"/>
    </source>
</evidence>
<evidence type="ECO:0000256" key="1">
    <source>
        <dbReference type="ARBA" id="ARBA00006432"/>
    </source>
</evidence>
<dbReference type="NCBIfam" id="NF004837">
    <property type="entry name" value="PRK06187.1"/>
    <property type="match status" value="1"/>
</dbReference>
<protein>
    <submittedName>
        <fullName evidence="8">O-succinylbenzoate--CoA ligase</fullName>
        <ecNumber evidence="8">6.2.1.26</ecNumber>
    </submittedName>
</protein>
<evidence type="ECO:0000256" key="5">
    <source>
        <dbReference type="ARBA" id="ARBA00022840"/>
    </source>
</evidence>
<dbReference type="PANTHER" id="PTHR43201:SF5">
    <property type="entry name" value="MEDIUM-CHAIN ACYL-COA LIGASE ACSF2, MITOCHONDRIAL"/>
    <property type="match status" value="1"/>
</dbReference>
<dbReference type="EMBL" id="CP121252">
    <property type="protein sequence ID" value="WFP16104.1"/>
    <property type="molecule type" value="Genomic_DNA"/>
</dbReference>
<keyword evidence="4" id="KW-0547">Nucleotide-binding</keyword>
<evidence type="ECO:0000259" key="6">
    <source>
        <dbReference type="Pfam" id="PF00501"/>
    </source>
</evidence>
<dbReference type="RefSeq" id="WP_278157267.1">
    <property type="nucleotide sequence ID" value="NZ_CP121252.1"/>
</dbReference>
<keyword evidence="2" id="KW-0474">Menaquinone biosynthesis</keyword>
<reference evidence="8 9" key="1">
    <citation type="submission" date="2023-04" db="EMBL/GenBank/DDBJ databases">
        <title>Funneling lignin-derived compounds into biodiesel using alkali-halophilic Citricoccus sp. P2.</title>
        <authorList>
            <person name="Luo C.-B."/>
        </authorList>
    </citation>
    <scope>NUCLEOTIDE SEQUENCE [LARGE SCALE GENOMIC DNA]</scope>
    <source>
        <strain evidence="8 9">P2</strain>
    </source>
</reference>
<dbReference type="Pfam" id="PF00501">
    <property type="entry name" value="AMP-binding"/>
    <property type="match status" value="1"/>
</dbReference>
<evidence type="ECO:0000256" key="2">
    <source>
        <dbReference type="ARBA" id="ARBA00022428"/>
    </source>
</evidence>
<evidence type="ECO:0000256" key="4">
    <source>
        <dbReference type="ARBA" id="ARBA00022741"/>
    </source>
</evidence>
<dbReference type="InterPro" id="IPR000873">
    <property type="entry name" value="AMP-dep_synth/lig_dom"/>
</dbReference>
<sequence>MINRGLGDWIHRRRVKSAGRIALVSAAGELTYDQLDERINRLASALADRGIGQGDRVAYLGENYPSFLETLFATTALGAVFVPLNTRLAPPEVGFQLNDSGSTVLIASTTLAPLALAAARKTPVQTLALVDDGPAAALEPADGDLQPMDFEELLASGAAVHPDVQIGLDDLAVILYTSGTTGNPKGAMLTHGNLTWNALNVITDFDYTSKDVSLMIAPMFHVAALGMGVLPTLLKGATVVLEPKFEPGRVLHLIEKHRATGISGVPTTYQMLAEHPDWDSTDLSSLRNLTCGGSAVPLRVLDIYEQRGLSFTMGYGMTETSPGATTLPGRYSRDKQGSGGLPHFHTEVRVVDPLNEVLPAGEVGEIQVQGPNVIASYWNREEANQSSFVHAEDGVWLKTGDMGYFDEDGFLFISDRIKDMIISGGENIYPAQVEQEIAQLDAVAAVAVFGVEDEKWGEVPRAAIVIRDGHELTEAQVLEHLQGRLARYKIPKSVIFVEEMPRTASGKIRKPDLRKQYGTV</sequence>
<dbReference type="Gene3D" id="3.30.300.30">
    <property type="match status" value="1"/>
</dbReference>
<comment type="similarity">
    <text evidence="1">Belongs to the ATP-dependent AMP-binding enzyme family.</text>
</comment>
<dbReference type="Pfam" id="PF13193">
    <property type="entry name" value="AMP-binding_C"/>
    <property type="match status" value="1"/>
</dbReference>
<accession>A0ABY8H4N7</accession>
<dbReference type="InterPro" id="IPR042099">
    <property type="entry name" value="ANL_N_sf"/>
</dbReference>
<proteinExistence type="inferred from homology"/>
<evidence type="ECO:0000313" key="8">
    <source>
        <dbReference type="EMBL" id="WFP16104.1"/>
    </source>
</evidence>
<dbReference type="InterPro" id="IPR010192">
    <property type="entry name" value="MenE"/>
</dbReference>
<keyword evidence="3 8" id="KW-0436">Ligase</keyword>
<evidence type="ECO:0000256" key="3">
    <source>
        <dbReference type="ARBA" id="ARBA00022598"/>
    </source>
</evidence>
<gene>
    <name evidence="8" type="primary">menE</name>
    <name evidence="8" type="ORF">P8192_11995</name>
</gene>
<dbReference type="NCBIfam" id="TIGR01923">
    <property type="entry name" value="menE"/>
    <property type="match status" value="1"/>
</dbReference>
<dbReference type="CDD" id="cd17631">
    <property type="entry name" value="FACL_FadD13-like"/>
    <property type="match status" value="1"/>
</dbReference>